<keyword evidence="4 6" id="KW-1133">Transmembrane helix</keyword>
<dbReference type="NCBIfam" id="TIGR00254">
    <property type="entry name" value="GGDEF"/>
    <property type="match status" value="1"/>
</dbReference>
<keyword evidence="5 6" id="KW-0472">Membrane</keyword>
<accession>A0AAX2AG30</accession>
<evidence type="ECO:0000313" key="12">
    <source>
        <dbReference type="Proteomes" id="UP000290092"/>
    </source>
</evidence>
<dbReference type="InterPro" id="IPR000014">
    <property type="entry name" value="PAS"/>
</dbReference>
<dbReference type="InterPro" id="IPR035919">
    <property type="entry name" value="EAL_sf"/>
</dbReference>
<dbReference type="InterPro" id="IPR013767">
    <property type="entry name" value="PAS_fold"/>
</dbReference>
<name>A0AAX2AG30_9BACT</name>
<dbReference type="SUPFAM" id="SSF55073">
    <property type="entry name" value="Nucleotide cyclase"/>
    <property type="match status" value="1"/>
</dbReference>
<evidence type="ECO:0000256" key="1">
    <source>
        <dbReference type="ARBA" id="ARBA00004651"/>
    </source>
</evidence>
<dbReference type="InterPro" id="IPR001610">
    <property type="entry name" value="PAC"/>
</dbReference>
<dbReference type="Pfam" id="PF00990">
    <property type="entry name" value="GGDEF"/>
    <property type="match status" value="1"/>
</dbReference>
<keyword evidence="2" id="KW-1003">Cell membrane</keyword>
<dbReference type="InterPro" id="IPR000700">
    <property type="entry name" value="PAS-assoc_C"/>
</dbReference>
<organism evidence="11 12">
    <name type="scientific">Malaciobacter mytili LMG 24559</name>
    <dbReference type="NCBI Taxonomy" id="1032238"/>
    <lineage>
        <taxon>Bacteria</taxon>
        <taxon>Pseudomonadati</taxon>
        <taxon>Campylobacterota</taxon>
        <taxon>Epsilonproteobacteria</taxon>
        <taxon>Campylobacterales</taxon>
        <taxon>Arcobacteraceae</taxon>
        <taxon>Malaciobacter</taxon>
    </lineage>
</organism>
<dbReference type="RefSeq" id="WP_114842104.1">
    <property type="nucleotide sequence ID" value="NZ_CP031219.1"/>
</dbReference>
<dbReference type="InterPro" id="IPR029787">
    <property type="entry name" value="Nucleotide_cyclase"/>
</dbReference>
<dbReference type="Pfam" id="PF08269">
    <property type="entry name" value="dCache_2"/>
    <property type="match status" value="1"/>
</dbReference>
<evidence type="ECO:0000259" key="7">
    <source>
        <dbReference type="PROSITE" id="PS50112"/>
    </source>
</evidence>
<dbReference type="InterPro" id="IPR004010">
    <property type="entry name" value="Double_Cache_2"/>
</dbReference>
<dbReference type="PROSITE" id="PS50112">
    <property type="entry name" value="PAS"/>
    <property type="match status" value="1"/>
</dbReference>
<gene>
    <name evidence="11" type="ORF">CP985_07815</name>
</gene>
<dbReference type="CDD" id="cd00130">
    <property type="entry name" value="PAS"/>
    <property type="match status" value="1"/>
</dbReference>
<dbReference type="PANTHER" id="PTHR33121">
    <property type="entry name" value="CYCLIC DI-GMP PHOSPHODIESTERASE PDEF"/>
    <property type="match status" value="1"/>
</dbReference>
<dbReference type="PROSITE" id="PS50883">
    <property type="entry name" value="EAL"/>
    <property type="match status" value="1"/>
</dbReference>
<dbReference type="SMART" id="SM00052">
    <property type="entry name" value="EAL"/>
    <property type="match status" value="1"/>
</dbReference>
<dbReference type="SUPFAM" id="SSF55785">
    <property type="entry name" value="PYP-like sensor domain (PAS domain)"/>
    <property type="match status" value="1"/>
</dbReference>
<evidence type="ECO:0000259" key="9">
    <source>
        <dbReference type="PROSITE" id="PS50883"/>
    </source>
</evidence>
<dbReference type="PROSITE" id="PS50887">
    <property type="entry name" value="GGDEF"/>
    <property type="match status" value="1"/>
</dbReference>
<dbReference type="NCBIfam" id="TIGR00229">
    <property type="entry name" value="sensory_box"/>
    <property type="match status" value="1"/>
</dbReference>
<proteinExistence type="predicted"/>
<feature type="domain" description="EAL" evidence="9">
    <location>
        <begin position="723"/>
        <end position="961"/>
    </location>
</feature>
<evidence type="ECO:0000259" key="8">
    <source>
        <dbReference type="PROSITE" id="PS50113"/>
    </source>
</evidence>
<reference evidence="11 12" key="1">
    <citation type="submission" date="2017-09" db="EMBL/GenBank/DDBJ databases">
        <title>Genomics of the genus Arcobacter.</title>
        <authorList>
            <person name="Perez-Cataluna A."/>
            <person name="Figueras M.J."/>
            <person name="Salas-Masso N."/>
        </authorList>
    </citation>
    <scope>NUCLEOTIDE SEQUENCE [LARGE SCALE GENOMIC DNA]</scope>
    <source>
        <strain evidence="11 12">CECT 7386</strain>
    </source>
</reference>
<dbReference type="Gene3D" id="3.30.450.20">
    <property type="entry name" value="PAS domain"/>
    <property type="match status" value="3"/>
</dbReference>
<comment type="subcellular location">
    <subcellularLocation>
        <location evidence="1">Cell membrane</location>
        <topology evidence="1">Multi-pass membrane protein</topology>
    </subcellularLocation>
</comment>
<feature type="transmembrane region" description="Helical" evidence="6">
    <location>
        <begin position="9"/>
        <end position="28"/>
    </location>
</feature>
<evidence type="ECO:0008006" key="13">
    <source>
        <dbReference type="Google" id="ProtNLM"/>
    </source>
</evidence>
<feature type="domain" description="PAC" evidence="8">
    <location>
        <begin position="508"/>
        <end position="562"/>
    </location>
</feature>
<evidence type="ECO:0000259" key="10">
    <source>
        <dbReference type="PROSITE" id="PS50887"/>
    </source>
</evidence>
<sequence>MTRYKLSKIIFYIVVAISFISVAIIEIFDTTYEYNHFKKSTEELKKSFFEKEQENLKSEVNRAISLIEYNYQKQEELVKTDLKQRTYEAYNITLNIYNKYKNKKSKEEILELIKNSLRNVRFFDGYGYYSIYDFSGKTLLHGFNSEYENNYKLKSYVDINGKNSIGRIIDVAKEKKEGFVNWRFLSPKENTEENKKGYIKVFEPYNFIIVTADYISRIEKLLKEEALDRIRKISYDKKGYVFVLNKQGTILAHKYRKEIENKNINEVTNIKEKEILNILVNSVKSNTEAFISYSWFRPNTDILSDKLTYVKTFEKWNWIIGTGVYLDNMYEFLEKQEEALKLKMIYRLFYSLVFFLIISILIFYITKKISKNMDKTFSLFIDFFKKANTDNKKIDLKDIKFYEFSELAICANKMIETRVKNEEEIENKNKEVLINLSLLNEYKKAVDASAIVSKTDKEGVITFANDEFCKISGFKRDELLGAKHNLVKHPDTKKEVYKDLWSTILDKRVWKGVLKNRTKEGKTYYVKSSIVPILDVSGSIKEFIAIRYDVSDLINQEKRIRLQITDHLTKLPNRQKLLEDLENKDDLILAIFNIQRFKEINEYYGFEVGDKLLIELANVLQKKIDDNTVLYKLQGDEFALLTSKDKISLEEFKTLCAEILTSIKNLCFLIDSNKLEINLVVGISSEKNYFINAEMAKNHTKIENKELIVLDENKDIKESLILNINWTQKLKKALSEDRLVIFAQPIISNIDNKINKYECLVRMIDEDGTIISPFKFLNIAKKAKLYHALTQTVILKAFKYFHNKEVDFSINLTLEDILHKPTVALLENKLKEYPGISQKLILEIVEDEGIENYQDVSNFIETMKDLGCKIAIDDFGTGYSNFDYLMKLNVDFVKIDGSMIKYINQDLNAKIVTELIVSFTKKLNIKTIAEFVHSKEIHEIVTDMGIDYSQGFYLGEPKAIE</sequence>
<dbReference type="CDD" id="cd01949">
    <property type="entry name" value="GGDEF"/>
    <property type="match status" value="1"/>
</dbReference>
<feature type="transmembrane region" description="Helical" evidence="6">
    <location>
        <begin position="344"/>
        <end position="365"/>
    </location>
</feature>
<dbReference type="Pfam" id="PF00989">
    <property type="entry name" value="PAS"/>
    <property type="match status" value="1"/>
</dbReference>
<dbReference type="Pfam" id="PF00563">
    <property type="entry name" value="EAL"/>
    <property type="match status" value="1"/>
</dbReference>
<dbReference type="AlphaFoldDB" id="A0AAX2AG30"/>
<dbReference type="InterPro" id="IPR035965">
    <property type="entry name" value="PAS-like_dom_sf"/>
</dbReference>
<dbReference type="KEGG" id="amyt:AMYT_1684"/>
<dbReference type="SMART" id="SM01049">
    <property type="entry name" value="Cache_2"/>
    <property type="match status" value="2"/>
</dbReference>
<dbReference type="EMBL" id="NXID01000025">
    <property type="protein sequence ID" value="RXK15550.1"/>
    <property type="molecule type" value="Genomic_DNA"/>
</dbReference>
<dbReference type="InterPro" id="IPR000160">
    <property type="entry name" value="GGDEF_dom"/>
</dbReference>
<feature type="domain" description="GGDEF" evidence="10">
    <location>
        <begin position="585"/>
        <end position="713"/>
    </location>
</feature>
<dbReference type="SMART" id="SM00267">
    <property type="entry name" value="GGDEF"/>
    <property type="match status" value="1"/>
</dbReference>
<keyword evidence="3 6" id="KW-0812">Transmembrane</keyword>
<dbReference type="Gene3D" id="3.20.20.450">
    <property type="entry name" value="EAL domain"/>
    <property type="match status" value="1"/>
</dbReference>
<keyword evidence="12" id="KW-1185">Reference proteome</keyword>
<dbReference type="InterPro" id="IPR001633">
    <property type="entry name" value="EAL_dom"/>
</dbReference>
<dbReference type="InterPro" id="IPR043128">
    <property type="entry name" value="Rev_trsase/Diguanyl_cyclase"/>
</dbReference>
<evidence type="ECO:0000256" key="5">
    <source>
        <dbReference type="ARBA" id="ARBA00023136"/>
    </source>
</evidence>
<dbReference type="GO" id="GO:0071111">
    <property type="term" value="F:cyclic-guanylate-specific phosphodiesterase activity"/>
    <property type="evidence" value="ECO:0007669"/>
    <property type="project" value="InterPro"/>
</dbReference>
<dbReference type="SUPFAM" id="SSF141868">
    <property type="entry name" value="EAL domain-like"/>
    <property type="match status" value="1"/>
</dbReference>
<dbReference type="CDD" id="cd01948">
    <property type="entry name" value="EAL"/>
    <property type="match status" value="1"/>
</dbReference>
<evidence type="ECO:0000256" key="6">
    <source>
        <dbReference type="SAM" id="Phobius"/>
    </source>
</evidence>
<dbReference type="GO" id="GO:0005886">
    <property type="term" value="C:plasma membrane"/>
    <property type="evidence" value="ECO:0007669"/>
    <property type="project" value="UniProtKB-SubCell"/>
</dbReference>
<feature type="domain" description="PAS" evidence="7">
    <location>
        <begin position="438"/>
        <end position="507"/>
    </location>
</feature>
<evidence type="ECO:0000313" key="11">
    <source>
        <dbReference type="EMBL" id="RXK15550.1"/>
    </source>
</evidence>
<evidence type="ECO:0000256" key="3">
    <source>
        <dbReference type="ARBA" id="ARBA00022692"/>
    </source>
</evidence>
<dbReference type="PROSITE" id="PS50113">
    <property type="entry name" value="PAC"/>
    <property type="match status" value="1"/>
</dbReference>
<dbReference type="InterPro" id="IPR033480">
    <property type="entry name" value="sCache_2"/>
</dbReference>
<protein>
    <recommendedName>
        <fullName evidence="13">PAS sensor-containing diguanylate cyclase/phosphodiesterase</fullName>
    </recommendedName>
</protein>
<dbReference type="Gene3D" id="3.30.70.270">
    <property type="match status" value="1"/>
</dbReference>
<comment type="caution">
    <text evidence="11">The sequence shown here is derived from an EMBL/GenBank/DDBJ whole genome shotgun (WGS) entry which is preliminary data.</text>
</comment>
<dbReference type="SMART" id="SM00086">
    <property type="entry name" value="PAC"/>
    <property type="match status" value="1"/>
</dbReference>
<dbReference type="InterPro" id="IPR050706">
    <property type="entry name" value="Cyclic-di-GMP_PDE-like"/>
</dbReference>
<dbReference type="Proteomes" id="UP000290092">
    <property type="component" value="Unassembled WGS sequence"/>
</dbReference>
<dbReference type="PANTHER" id="PTHR33121:SF79">
    <property type="entry name" value="CYCLIC DI-GMP PHOSPHODIESTERASE PDED-RELATED"/>
    <property type="match status" value="1"/>
</dbReference>
<evidence type="ECO:0000256" key="2">
    <source>
        <dbReference type="ARBA" id="ARBA00022475"/>
    </source>
</evidence>
<evidence type="ECO:0000256" key="4">
    <source>
        <dbReference type="ARBA" id="ARBA00022989"/>
    </source>
</evidence>